<dbReference type="Pfam" id="PF01479">
    <property type="entry name" value="S4"/>
    <property type="match status" value="1"/>
</dbReference>
<dbReference type="RefSeq" id="WP_011589808.1">
    <property type="nucleotide sequence ID" value="NC_008260.1"/>
</dbReference>
<dbReference type="NCBIfam" id="TIGR00093">
    <property type="entry name" value="pseudouridine synthase"/>
    <property type="match status" value="1"/>
</dbReference>
<dbReference type="GO" id="GO:0003723">
    <property type="term" value="F:RNA binding"/>
    <property type="evidence" value="ECO:0007669"/>
    <property type="project" value="UniProtKB-KW"/>
</dbReference>
<keyword evidence="10" id="KW-1185">Reference proteome</keyword>
<accession>Q0VLG3</accession>
<dbReference type="OrthoDB" id="9807213at2"/>
<evidence type="ECO:0000256" key="6">
    <source>
        <dbReference type="PROSITE-ProRule" id="PRU00182"/>
    </source>
</evidence>
<dbReference type="InterPro" id="IPR006145">
    <property type="entry name" value="PsdUridine_synth_RsuA/RluA"/>
</dbReference>
<dbReference type="InterPro" id="IPR050343">
    <property type="entry name" value="RsuA_PseudoU_synthase"/>
</dbReference>
<dbReference type="FunFam" id="3.30.70.1560:FF:000001">
    <property type="entry name" value="Pseudouridine synthase"/>
    <property type="match status" value="1"/>
</dbReference>
<dbReference type="InterPro" id="IPR036986">
    <property type="entry name" value="S4_RNA-bd_sf"/>
</dbReference>
<evidence type="ECO:0000259" key="8">
    <source>
        <dbReference type="SMART" id="SM00363"/>
    </source>
</evidence>
<comment type="catalytic activity">
    <reaction evidence="4">
        <text>uridine(516) in 16S rRNA = pseudouridine(516) in 16S rRNA</text>
        <dbReference type="Rhea" id="RHEA:38867"/>
        <dbReference type="Rhea" id="RHEA-COMP:10089"/>
        <dbReference type="Rhea" id="RHEA-COMP:10090"/>
        <dbReference type="ChEBI" id="CHEBI:65314"/>
        <dbReference type="ChEBI" id="CHEBI:65315"/>
        <dbReference type="EC" id="5.4.99.19"/>
    </reaction>
</comment>
<dbReference type="Gene3D" id="3.10.290.10">
    <property type="entry name" value="RNA-binding S4 domain"/>
    <property type="match status" value="1"/>
</dbReference>
<dbReference type="HOGENOM" id="CLU_024979_1_2_6"/>
<dbReference type="Gene3D" id="3.30.70.1560">
    <property type="entry name" value="Alpha-L RNA-binding motif"/>
    <property type="match status" value="1"/>
</dbReference>
<dbReference type="EC" id="5.4.99.-" evidence="7"/>
<dbReference type="Pfam" id="PF00849">
    <property type="entry name" value="PseudoU_synth_2"/>
    <property type="match status" value="1"/>
</dbReference>
<feature type="domain" description="RNA-binding S4" evidence="8">
    <location>
        <begin position="1"/>
        <end position="59"/>
    </location>
</feature>
<evidence type="ECO:0000313" key="10">
    <source>
        <dbReference type="Proteomes" id="UP000008871"/>
    </source>
</evidence>
<evidence type="ECO:0000256" key="5">
    <source>
        <dbReference type="ARBA" id="ARBA00037590"/>
    </source>
</evidence>
<comment type="function">
    <text evidence="5">Responsible for synthesis of pseudouridine from uracil-516 in 16S ribosomal RNA.</text>
</comment>
<dbReference type="SMART" id="SM00363">
    <property type="entry name" value="S4"/>
    <property type="match status" value="1"/>
</dbReference>
<keyword evidence="9" id="KW-0456">Lyase</keyword>
<gene>
    <name evidence="9" type="primary">rsuA</name>
    <name evidence="9" type="ordered locus">ABO_2537</name>
</gene>
<dbReference type="KEGG" id="abo:ABO_2537"/>
<evidence type="ECO:0000256" key="7">
    <source>
        <dbReference type="RuleBase" id="RU003887"/>
    </source>
</evidence>
<sequence length="229" mass="25462">MRLDYFLAHSAGLTRKEAKQLISRGAVTVEGEAKPKANLQLRPDQAVTVHGERVQPPGHRYLMLHKPVDVVCSTEDPGHRTVLDLLPPELRAQVHPAGRLDRDTTGLVLLTSDGQWSHRLTSPNHACGKRYRVQCADPVSDEDMQALREGVLLRGEDKPTLPAQVERLDEACLLLTIREGRYHQVKRMLAACGNKVLGLHREQIGEIQLDAALAPGEYRALTEDEVESI</sequence>
<dbReference type="GO" id="GO:0005829">
    <property type="term" value="C:cytosol"/>
    <property type="evidence" value="ECO:0007669"/>
    <property type="project" value="UniProtKB-ARBA"/>
</dbReference>
<evidence type="ECO:0000313" key="9">
    <source>
        <dbReference type="EMBL" id="CAL17985.1"/>
    </source>
</evidence>
<proteinExistence type="inferred from homology"/>
<dbReference type="GO" id="GO:0000455">
    <property type="term" value="P:enzyme-directed rRNA pseudouridine synthesis"/>
    <property type="evidence" value="ECO:0007669"/>
    <property type="project" value="UniProtKB-ARBA"/>
</dbReference>
<dbReference type="Proteomes" id="UP000008871">
    <property type="component" value="Chromosome"/>
</dbReference>
<dbReference type="PROSITE" id="PS50889">
    <property type="entry name" value="S4"/>
    <property type="match status" value="1"/>
</dbReference>
<keyword evidence="2 6" id="KW-0694">RNA-binding</keyword>
<evidence type="ECO:0000256" key="3">
    <source>
        <dbReference type="ARBA" id="ARBA00023235"/>
    </source>
</evidence>
<dbReference type="CDD" id="cd00165">
    <property type="entry name" value="S4"/>
    <property type="match status" value="1"/>
</dbReference>
<evidence type="ECO:0000256" key="1">
    <source>
        <dbReference type="ARBA" id="ARBA00008348"/>
    </source>
</evidence>
<dbReference type="EMBL" id="AM286690">
    <property type="protein sequence ID" value="CAL17985.1"/>
    <property type="molecule type" value="Genomic_DNA"/>
</dbReference>
<organism evidence="9 10">
    <name type="scientific">Alcanivorax borkumensis (strain ATCC 700651 / DSM 11573 / NCIMB 13689 / SK2)</name>
    <dbReference type="NCBI Taxonomy" id="393595"/>
    <lineage>
        <taxon>Bacteria</taxon>
        <taxon>Pseudomonadati</taxon>
        <taxon>Pseudomonadota</taxon>
        <taxon>Gammaproteobacteria</taxon>
        <taxon>Oceanospirillales</taxon>
        <taxon>Alcanivoracaceae</taxon>
        <taxon>Alcanivorax</taxon>
    </lineage>
</organism>
<dbReference type="SUPFAM" id="SSF55174">
    <property type="entry name" value="Alpha-L RNA-binding motif"/>
    <property type="match status" value="1"/>
</dbReference>
<dbReference type="InterPro" id="IPR002942">
    <property type="entry name" value="S4_RNA-bd"/>
</dbReference>
<dbReference type="InterPro" id="IPR042092">
    <property type="entry name" value="PsdUridine_s_RsuA/RluB/E/F_cat"/>
</dbReference>
<keyword evidence="3 7" id="KW-0413">Isomerase</keyword>
<dbReference type="Gene3D" id="3.30.70.580">
    <property type="entry name" value="Pseudouridine synthase I, catalytic domain, N-terminal subdomain"/>
    <property type="match status" value="1"/>
</dbReference>
<dbReference type="GO" id="GO:0016829">
    <property type="term" value="F:lyase activity"/>
    <property type="evidence" value="ECO:0007669"/>
    <property type="project" value="UniProtKB-KW"/>
</dbReference>
<dbReference type="InterPro" id="IPR018496">
    <property type="entry name" value="PsdUridine_synth_RsuA/RluB_CS"/>
</dbReference>
<evidence type="ECO:0000256" key="4">
    <source>
        <dbReference type="ARBA" id="ARBA00036749"/>
    </source>
</evidence>
<dbReference type="PROSITE" id="PS01149">
    <property type="entry name" value="PSI_RSU"/>
    <property type="match status" value="1"/>
</dbReference>
<dbReference type="PANTHER" id="PTHR47683:SF4">
    <property type="entry name" value="PSEUDOURIDINE SYNTHASE"/>
    <property type="match status" value="1"/>
</dbReference>
<dbReference type="PANTHER" id="PTHR47683">
    <property type="entry name" value="PSEUDOURIDINE SYNTHASE FAMILY PROTEIN-RELATED"/>
    <property type="match status" value="1"/>
</dbReference>
<dbReference type="InterPro" id="IPR020094">
    <property type="entry name" value="TruA/RsuA/RluB/E/F_N"/>
</dbReference>
<name>Q0VLG3_ALCBS</name>
<dbReference type="GO" id="GO:0160136">
    <property type="term" value="F:16S rRNA pseudouridine(516) synthase activity"/>
    <property type="evidence" value="ECO:0007669"/>
    <property type="project" value="UniProtKB-EC"/>
</dbReference>
<protein>
    <recommendedName>
        <fullName evidence="7">Pseudouridine synthase</fullName>
        <ecNumber evidence="7">5.4.99.-</ecNumber>
    </recommendedName>
</protein>
<dbReference type="CDD" id="cd02553">
    <property type="entry name" value="PseudoU_synth_RsuA"/>
    <property type="match status" value="1"/>
</dbReference>
<reference evidence="9 10" key="1">
    <citation type="journal article" date="2006" name="Nat. Biotechnol.">
        <title>Genome sequence of the ubiquitous hydrocarbon-degrading marine bacterium Alcanivorax borkumensis.</title>
        <authorList>
            <person name="Schneiker S."/>
            <person name="Martins dos Santos V.A.P."/>
            <person name="Bartels D."/>
            <person name="Bekel T."/>
            <person name="Brecht M."/>
            <person name="Buhrmester J."/>
            <person name="Chernikova T.N."/>
            <person name="Denaro R."/>
            <person name="Ferrer M."/>
            <person name="Gertler C."/>
            <person name="Goesmann A."/>
            <person name="Golyshina O.V."/>
            <person name="Kaminski F."/>
            <person name="Khachane A.N."/>
            <person name="Lang S."/>
            <person name="Linke B."/>
            <person name="McHardy A.C."/>
            <person name="Meyer F."/>
            <person name="Nechitaylo T."/>
            <person name="Puehler A."/>
            <person name="Regenhardt D."/>
            <person name="Rupp O."/>
            <person name="Sabirova J.S."/>
            <person name="Selbitschka W."/>
            <person name="Yakimov M.M."/>
            <person name="Timmis K.N."/>
            <person name="Vorhoelter F.-J."/>
            <person name="Weidner S."/>
            <person name="Kaiser O."/>
            <person name="Golyshin P.N."/>
        </authorList>
    </citation>
    <scope>NUCLEOTIDE SEQUENCE [LARGE SCALE GENOMIC DNA]</scope>
    <source>
        <strain evidence="10">ATCC 700651 / DSM 11573 / NCIMB 13689 / SK2</strain>
    </source>
</reference>
<dbReference type="eggNOG" id="COG1187">
    <property type="taxonomic scope" value="Bacteria"/>
</dbReference>
<dbReference type="InterPro" id="IPR000748">
    <property type="entry name" value="PsdUridine_synth_RsuA/RluB/E/F"/>
</dbReference>
<evidence type="ECO:0000256" key="2">
    <source>
        <dbReference type="ARBA" id="ARBA00022884"/>
    </source>
</evidence>
<dbReference type="SUPFAM" id="SSF55120">
    <property type="entry name" value="Pseudouridine synthase"/>
    <property type="match status" value="1"/>
</dbReference>
<dbReference type="STRING" id="393595.ABO_2537"/>
<comment type="similarity">
    <text evidence="1 7">Belongs to the pseudouridine synthase RsuA family.</text>
</comment>
<dbReference type="InterPro" id="IPR020103">
    <property type="entry name" value="PsdUridine_synth_cat_dom_sf"/>
</dbReference>
<dbReference type="AlphaFoldDB" id="Q0VLG3"/>